<dbReference type="STRING" id="1109443.G4TDD7"/>
<feature type="compositionally biased region" description="Polar residues" evidence="1">
    <location>
        <begin position="258"/>
        <end position="267"/>
    </location>
</feature>
<keyword evidence="3" id="KW-1185">Reference proteome</keyword>
<organism evidence="2 3">
    <name type="scientific">Serendipita indica (strain DSM 11827)</name>
    <name type="common">Root endophyte fungus</name>
    <name type="synonym">Piriformospora indica</name>
    <dbReference type="NCBI Taxonomy" id="1109443"/>
    <lineage>
        <taxon>Eukaryota</taxon>
        <taxon>Fungi</taxon>
        <taxon>Dikarya</taxon>
        <taxon>Basidiomycota</taxon>
        <taxon>Agaricomycotina</taxon>
        <taxon>Agaricomycetes</taxon>
        <taxon>Sebacinales</taxon>
        <taxon>Serendipitaceae</taxon>
        <taxon>Serendipita</taxon>
    </lineage>
</organism>
<dbReference type="HOGENOM" id="CLU_053871_0_0_1"/>
<sequence length="411" mass="45773">MVIIDDKDQKWQPAGAPPPYLANAPSPAVNVTPPSPARSAYSQLSSSTTPNLPLASSSGSVRGPSFVQQGHTDDPPPFTSHPLPTENRRWRYGPAPSLLDLPQHILLYIVQISCLPTRSGYQEDDTSRARTYGYNADAKGEYRGTVMSGRRGRRQEEEYIDEWRDAGTSRQEFGIGLSEEEEWAEHAMGLYHLAMNVRLVCRGLYVACMHVLRSTYLPLYSLNIKAPYTSDPFPASTDAPTYTPTPYSYSPTTPTTSNNGYMPANSSPLLTTQRETRVLDQFLLLKLHQDVLSSESMLHLSSSVHTPSSTFSDLFNLHQPTARLEDLVRHYGLQNGSITLAPSSSRLVSFDYVSIKLSEGGRRVGLVISDTKGRKRVVAEYLREDRNEKLEIAAKKLAKELLAILKRSRSR</sequence>
<dbReference type="eggNOG" id="ENOG502SCFZ">
    <property type="taxonomic scope" value="Eukaryota"/>
</dbReference>
<proteinExistence type="predicted"/>
<accession>G4TDD7</accession>
<evidence type="ECO:0000313" key="2">
    <source>
        <dbReference type="EMBL" id="CCA69339.1"/>
    </source>
</evidence>
<reference evidence="2 3" key="1">
    <citation type="journal article" date="2011" name="PLoS Pathog.">
        <title>Endophytic Life Strategies Decoded by Genome and Transcriptome Analyses of the Mutualistic Root Symbiont Piriformospora indica.</title>
        <authorList>
            <person name="Zuccaro A."/>
            <person name="Lahrmann U."/>
            <person name="Guldener U."/>
            <person name="Langen G."/>
            <person name="Pfiffi S."/>
            <person name="Biedenkopf D."/>
            <person name="Wong P."/>
            <person name="Samans B."/>
            <person name="Grimm C."/>
            <person name="Basiewicz M."/>
            <person name="Murat C."/>
            <person name="Martin F."/>
            <person name="Kogel K.H."/>
        </authorList>
    </citation>
    <scope>NUCLEOTIDE SEQUENCE [LARGE SCALE GENOMIC DNA]</scope>
    <source>
        <strain evidence="2 3">DSM 11827</strain>
    </source>
</reference>
<name>G4TDD7_SERID</name>
<dbReference type="EMBL" id="CAFZ01000052">
    <property type="protein sequence ID" value="CCA69339.1"/>
    <property type="molecule type" value="Genomic_DNA"/>
</dbReference>
<dbReference type="AlphaFoldDB" id="G4TDD7"/>
<feature type="compositionally biased region" description="Basic and acidic residues" evidence="1">
    <location>
        <begin position="1"/>
        <end position="10"/>
    </location>
</feature>
<protein>
    <submittedName>
        <fullName evidence="2">Uncharacterized protein</fullName>
    </submittedName>
</protein>
<dbReference type="OrthoDB" id="2536866at2759"/>
<evidence type="ECO:0000313" key="3">
    <source>
        <dbReference type="Proteomes" id="UP000007148"/>
    </source>
</evidence>
<feature type="compositionally biased region" description="Low complexity" evidence="1">
    <location>
        <begin position="240"/>
        <end position="257"/>
    </location>
</feature>
<evidence type="ECO:0000256" key="1">
    <source>
        <dbReference type="SAM" id="MobiDB-lite"/>
    </source>
</evidence>
<dbReference type="Proteomes" id="UP000007148">
    <property type="component" value="Unassembled WGS sequence"/>
</dbReference>
<dbReference type="InParanoid" id="G4TDD7"/>
<dbReference type="OMA" id="TRENECR"/>
<feature type="compositionally biased region" description="Polar residues" evidence="1">
    <location>
        <begin position="40"/>
        <end position="70"/>
    </location>
</feature>
<feature type="region of interest" description="Disordered" evidence="1">
    <location>
        <begin position="1"/>
        <end position="89"/>
    </location>
</feature>
<gene>
    <name evidence="2" type="ORF">PIIN_03238</name>
</gene>
<feature type="region of interest" description="Disordered" evidence="1">
    <location>
        <begin position="233"/>
        <end position="267"/>
    </location>
</feature>